<dbReference type="Proteomes" id="UP000012589">
    <property type="component" value="Unassembled WGS sequence"/>
</dbReference>
<dbReference type="AlphaFoldDB" id="N2AVA3"/>
<dbReference type="Gene3D" id="3.40.630.30">
    <property type="match status" value="1"/>
</dbReference>
<dbReference type="InterPro" id="IPR000182">
    <property type="entry name" value="GNAT_dom"/>
</dbReference>
<dbReference type="EMBL" id="AQFT01000064">
    <property type="protein sequence ID" value="EMZ28404.1"/>
    <property type="molecule type" value="Genomic_DNA"/>
</dbReference>
<sequence>MNIILKKVRKTQKEILYRLLQYSLFEESQNDRNDMNEDALFEYPWFESYFTEKDREACFIREAESERLLGFVMVNTYMQKGGSGHSIAEFMVLPKFRRNKIGKKAAVMCFEKYPESWEVSPSCGSEQAYLFWKNVIDEYTDKKNEYEDGIFRFSKIPVDNPK</sequence>
<dbReference type="eggNOG" id="COG5628">
    <property type="taxonomic scope" value="Bacteria"/>
</dbReference>
<dbReference type="OrthoDB" id="8479334at2"/>
<name>N2AVA3_9FIRM</name>
<evidence type="ECO:0000313" key="3">
    <source>
        <dbReference type="Proteomes" id="UP000012589"/>
    </source>
</evidence>
<dbReference type="STRING" id="1235802.C823_01937"/>
<keyword evidence="3" id="KW-1185">Reference proteome</keyword>
<feature type="domain" description="N-acetyltransferase" evidence="1">
    <location>
        <begin position="34"/>
        <end position="106"/>
    </location>
</feature>
<accession>N2AVA3</accession>
<dbReference type="PATRIC" id="fig|1235802.3.peg.2050"/>
<evidence type="ECO:0000259" key="1">
    <source>
        <dbReference type="Pfam" id="PF00583"/>
    </source>
</evidence>
<dbReference type="SUPFAM" id="SSF55729">
    <property type="entry name" value="Acyl-CoA N-acyltransferases (Nat)"/>
    <property type="match status" value="1"/>
</dbReference>
<protein>
    <recommendedName>
        <fullName evidence="1">N-acetyltransferase domain-containing protein</fullName>
    </recommendedName>
</protein>
<proteinExistence type="predicted"/>
<gene>
    <name evidence="2" type="ORF">C823_01937</name>
</gene>
<organism evidence="2 3">
    <name type="scientific">Eubacterium plexicaudatum ASF492</name>
    <dbReference type="NCBI Taxonomy" id="1235802"/>
    <lineage>
        <taxon>Bacteria</taxon>
        <taxon>Bacillati</taxon>
        <taxon>Bacillota</taxon>
        <taxon>Clostridia</taxon>
        <taxon>Eubacteriales</taxon>
        <taxon>Eubacteriaceae</taxon>
        <taxon>Eubacterium</taxon>
    </lineage>
</organism>
<dbReference type="Pfam" id="PF00583">
    <property type="entry name" value="Acetyltransf_1"/>
    <property type="match status" value="1"/>
</dbReference>
<dbReference type="HOGENOM" id="CLU_112329_1_1_9"/>
<evidence type="ECO:0000313" key="2">
    <source>
        <dbReference type="EMBL" id="EMZ28404.1"/>
    </source>
</evidence>
<reference evidence="2 3" key="1">
    <citation type="journal article" date="2014" name="Genome Announc.">
        <title>Draft genome sequences of the altered schaedler flora, a defined bacterial community from gnotobiotic mice.</title>
        <authorList>
            <person name="Wannemuehler M.J."/>
            <person name="Overstreet A.M."/>
            <person name="Ward D.V."/>
            <person name="Phillips G.J."/>
        </authorList>
    </citation>
    <scope>NUCLEOTIDE SEQUENCE [LARGE SCALE GENOMIC DNA]</scope>
    <source>
        <strain evidence="2 3">ASF492</strain>
    </source>
</reference>
<dbReference type="CDD" id="cd04301">
    <property type="entry name" value="NAT_SF"/>
    <property type="match status" value="1"/>
</dbReference>
<dbReference type="InterPro" id="IPR016181">
    <property type="entry name" value="Acyl_CoA_acyltransferase"/>
</dbReference>
<comment type="caution">
    <text evidence="2">The sequence shown here is derived from an EMBL/GenBank/DDBJ whole genome shotgun (WGS) entry which is preliminary data.</text>
</comment>
<dbReference type="GO" id="GO:0016747">
    <property type="term" value="F:acyltransferase activity, transferring groups other than amino-acyl groups"/>
    <property type="evidence" value="ECO:0007669"/>
    <property type="project" value="InterPro"/>
</dbReference>